<sequence>MLENVASPQRPFSWRPHSSLQDRSVDAHLGQLSHRPQPARLAHPQSLKSALSLSSKRLRTRAERQVCCSYRALDGCSVQHAGTGISTTIASLWDAGPQTTCAIIFMTHFADLSSWELAQKLKKGVPQLQARGVKVIVVGLGSPENARRFSEVLQFPLDVLHADASGQCYKALGFSPGFAPDADVSPYLKLLPMLAGIGSPGTIQEVLRGYVGDRSAKPVFEGRTPFNVLGGGYQRPFELATLRLSNMVGILPKWGQLCPPDEALLTQQGGSLVFRGQDVVFRHDDSGILKYTDVDALVAAATAL</sequence>
<dbReference type="Pfam" id="PF13911">
    <property type="entry name" value="AhpC-TSA_2"/>
    <property type="match status" value="1"/>
</dbReference>
<dbReference type="EMBL" id="CAUYUE010000013">
    <property type="protein sequence ID" value="CAK0785934.1"/>
    <property type="molecule type" value="Genomic_DNA"/>
</dbReference>
<protein>
    <submittedName>
        <fullName evidence="1">Uncharacterized protein</fullName>
    </submittedName>
</protein>
<reference evidence="1 2" key="1">
    <citation type="submission" date="2023-10" db="EMBL/GenBank/DDBJ databases">
        <authorList>
            <person name="Maclean D."/>
            <person name="Macfadyen A."/>
        </authorList>
    </citation>
    <scope>NUCLEOTIDE SEQUENCE [LARGE SCALE GENOMIC DNA]</scope>
</reference>
<evidence type="ECO:0000313" key="2">
    <source>
        <dbReference type="Proteomes" id="UP001314263"/>
    </source>
</evidence>
<proteinExistence type="predicted"/>
<comment type="caution">
    <text evidence="1">The sequence shown here is derived from an EMBL/GenBank/DDBJ whole genome shotgun (WGS) entry which is preliminary data.</text>
</comment>
<keyword evidence="2" id="KW-1185">Reference proteome</keyword>
<dbReference type="AlphaFoldDB" id="A0AAV1IFR9"/>
<evidence type="ECO:0000313" key="1">
    <source>
        <dbReference type="EMBL" id="CAK0785934.1"/>
    </source>
</evidence>
<organism evidence="1 2">
    <name type="scientific">Coccomyxa viridis</name>
    <dbReference type="NCBI Taxonomy" id="1274662"/>
    <lineage>
        <taxon>Eukaryota</taxon>
        <taxon>Viridiplantae</taxon>
        <taxon>Chlorophyta</taxon>
        <taxon>core chlorophytes</taxon>
        <taxon>Trebouxiophyceae</taxon>
        <taxon>Trebouxiophyceae incertae sedis</taxon>
        <taxon>Coccomyxaceae</taxon>
        <taxon>Coccomyxa</taxon>
    </lineage>
</organism>
<gene>
    <name evidence="1" type="ORF">CVIRNUC_009147</name>
</gene>
<dbReference type="Proteomes" id="UP001314263">
    <property type="component" value="Unassembled WGS sequence"/>
</dbReference>
<name>A0AAV1IFR9_9CHLO</name>
<dbReference type="PANTHER" id="PTHR28630:SF3">
    <property type="entry name" value="PEROXIREDOXIN-LIKE 2C"/>
    <property type="match status" value="1"/>
</dbReference>
<accession>A0AAV1IFR9</accession>
<dbReference type="InterPro" id="IPR032801">
    <property type="entry name" value="PXL2A/B/C"/>
</dbReference>
<dbReference type="PANTHER" id="PTHR28630">
    <property type="match status" value="1"/>
</dbReference>